<dbReference type="AlphaFoldDB" id="A0A0D7BRC6"/>
<dbReference type="PANTHER" id="PTHR10302:SF0">
    <property type="entry name" value="SINGLE-STRANDED DNA-BINDING PROTEIN, MITOCHONDRIAL"/>
    <property type="match status" value="1"/>
</dbReference>
<dbReference type="InterPro" id="IPR012340">
    <property type="entry name" value="NA-bd_OB-fold"/>
</dbReference>
<dbReference type="InterPro" id="IPR011344">
    <property type="entry name" value="ssDNA-bd"/>
</dbReference>
<dbReference type="EMBL" id="KN880439">
    <property type="protein sequence ID" value="KIY72987.1"/>
    <property type="molecule type" value="Genomic_DNA"/>
</dbReference>
<proteinExistence type="predicted"/>
<dbReference type="Proteomes" id="UP000054007">
    <property type="component" value="Unassembled WGS sequence"/>
</dbReference>
<dbReference type="CDD" id="cd04496">
    <property type="entry name" value="SSB_OBF"/>
    <property type="match status" value="1"/>
</dbReference>
<reference evidence="3 4" key="1">
    <citation type="journal article" date="2015" name="Fungal Genet. Biol.">
        <title>Evolution of novel wood decay mechanisms in Agaricales revealed by the genome sequences of Fistulina hepatica and Cylindrobasidium torrendii.</title>
        <authorList>
            <person name="Floudas D."/>
            <person name="Held B.W."/>
            <person name="Riley R."/>
            <person name="Nagy L.G."/>
            <person name="Koehler G."/>
            <person name="Ransdell A.S."/>
            <person name="Younus H."/>
            <person name="Chow J."/>
            <person name="Chiniquy J."/>
            <person name="Lipzen A."/>
            <person name="Tritt A."/>
            <person name="Sun H."/>
            <person name="Haridas S."/>
            <person name="LaButti K."/>
            <person name="Ohm R.A."/>
            <person name="Kues U."/>
            <person name="Blanchette R.A."/>
            <person name="Grigoriev I.V."/>
            <person name="Minto R.E."/>
            <person name="Hibbett D.S."/>
        </authorList>
    </citation>
    <scope>NUCLEOTIDE SEQUENCE [LARGE SCALE GENOMIC DNA]</scope>
    <source>
        <strain evidence="3 4">FP15055 ss-10</strain>
    </source>
</reference>
<protein>
    <submittedName>
        <fullName evidence="3">Nucleic acid-binding protein</fullName>
    </submittedName>
</protein>
<dbReference type="GO" id="GO:0006264">
    <property type="term" value="P:mitochondrial DNA replication"/>
    <property type="evidence" value="ECO:0007669"/>
    <property type="project" value="TreeGrafter"/>
</dbReference>
<dbReference type="STRING" id="1314674.A0A0D7BRC6"/>
<gene>
    <name evidence="3" type="ORF">CYLTODRAFT_387889</name>
</gene>
<organism evidence="3 4">
    <name type="scientific">Cylindrobasidium torrendii FP15055 ss-10</name>
    <dbReference type="NCBI Taxonomy" id="1314674"/>
    <lineage>
        <taxon>Eukaryota</taxon>
        <taxon>Fungi</taxon>
        <taxon>Dikarya</taxon>
        <taxon>Basidiomycota</taxon>
        <taxon>Agaricomycotina</taxon>
        <taxon>Agaricomycetes</taxon>
        <taxon>Agaricomycetidae</taxon>
        <taxon>Agaricales</taxon>
        <taxon>Marasmiineae</taxon>
        <taxon>Physalacriaceae</taxon>
        <taxon>Cylindrobasidium</taxon>
    </lineage>
</organism>
<dbReference type="Pfam" id="PF00436">
    <property type="entry name" value="SSB"/>
    <property type="match status" value="1"/>
</dbReference>
<evidence type="ECO:0000256" key="1">
    <source>
        <dbReference type="ARBA" id="ARBA00023125"/>
    </source>
</evidence>
<dbReference type="InterPro" id="IPR000424">
    <property type="entry name" value="Primosome_PriB/ssb"/>
</dbReference>
<dbReference type="Gene3D" id="2.40.50.140">
    <property type="entry name" value="Nucleic acid-binding proteins"/>
    <property type="match status" value="1"/>
</dbReference>
<keyword evidence="1 2" id="KW-0238">DNA-binding</keyword>
<dbReference type="PROSITE" id="PS50935">
    <property type="entry name" value="SSB"/>
    <property type="match status" value="1"/>
</dbReference>
<dbReference type="GO" id="GO:0003697">
    <property type="term" value="F:single-stranded DNA binding"/>
    <property type="evidence" value="ECO:0007669"/>
    <property type="project" value="InterPro"/>
</dbReference>
<evidence type="ECO:0000256" key="2">
    <source>
        <dbReference type="PROSITE-ProRule" id="PRU00252"/>
    </source>
</evidence>
<dbReference type="GO" id="GO:0042645">
    <property type="term" value="C:mitochondrial nucleoid"/>
    <property type="evidence" value="ECO:0007669"/>
    <property type="project" value="TreeGrafter"/>
</dbReference>
<dbReference type="PANTHER" id="PTHR10302">
    <property type="entry name" value="SINGLE-STRANDED DNA-BINDING PROTEIN"/>
    <property type="match status" value="1"/>
</dbReference>
<name>A0A0D7BRC6_9AGAR</name>
<dbReference type="OrthoDB" id="1078367at2759"/>
<dbReference type="SUPFAM" id="SSF50249">
    <property type="entry name" value="Nucleic acid-binding proteins"/>
    <property type="match status" value="1"/>
</dbReference>
<evidence type="ECO:0000313" key="4">
    <source>
        <dbReference type="Proteomes" id="UP000054007"/>
    </source>
</evidence>
<evidence type="ECO:0000313" key="3">
    <source>
        <dbReference type="EMBL" id="KIY72987.1"/>
    </source>
</evidence>
<sequence length="148" mass="16480">MFSALRSAAAPRAALRTFSTSASRADMARLTLIGNLGADPETRNTKNDRQFVTYTVATQSVPPVDAETGERGTPKTTWHRVFSFNEHANRYLMNLKKGSKVYVEAAFEMREPEPGSEPSTPQGQRQILLRHENIKVVGQPKHSSDDHI</sequence>
<keyword evidence="4" id="KW-1185">Reference proteome</keyword>
<accession>A0A0D7BRC6</accession>